<gene>
    <name evidence="2" type="ORF">ERS132426_02333</name>
</gene>
<dbReference type="AlphaFoldDB" id="A0A123TYJ0"/>
<evidence type="ECO:0000313" key="2">
    <source>
        <dbReference type="EMBL" id="CYV80120.1"/>
    </source>
</evidence>
<keyword evidence="1" id="KW-1133">Transmembrane helix</keyword>
<dbReference type="InterPro" id="IPR010779">
    <property type="entry name" value="DUF1372"/>
</dbReference>
<name>A0A123TYJ0_STRSU</name>
<dbReference type="RefSeq" id="WP_044760839.1">
    <property type="nucleotide sequence ID" value="NZ_CEFC01000401.1"/>
</dbReference>
<sequence length="102" mass="11952">MKDYQPLLFFGTLWLIILFVAMLKIRDLSHEVDELKTKEPIIIYQVDNAGIEMFGKVTAKDVIDGHYYVEVSPYGKFLVTSEQFHEIEIGQEMPEWLKGRKE</sequence>
<proteinExistence type="predicted"/>
<protein>
    <submittedName>
        <fullName evidence="2">Phage protein</fullName>
    </submittedName>
</protein>
<accession>A0A123TYJ0</accession>
<evidence type="ECO:0000313" key="3">
    <source>
        <dbReference type="Proteomes" id="UP000074850"/>
    </source>
</evidence>
<dbReference type="Proteomes" id="UP000074850">
    <property type="component" value="Unassembled WGS sequence"/>
</dbReference>
<organism evidence="2 3">
    <name type="scientific">Streptococcus suis</name>
    <dbReference type="NCBI Taxonomy" id="1307"/>
    <lineage>
        <taxon>Bacteria</taxon>
        <taxon>Bacillati</taxon>
        <taxon>Bacillota</taxon>
        <taxon>Bacilli</taxon>
        <taxon>Lactobacillales</taxon>
        <taxon>Streptococcaceae</taxon>
        <taxon>Streptococcus</taxon>
    </lineage>
</organism>
<dbReference type="EMBL" id="FIHM01000107">
    <property type="protein sequence ID" value="CYV80120.1"/>
    <property type="molecule type" value="Genomic_DNA"/>
</dbReference>
<keyword evidence="1" id="KW-0812">Transmembrane</keyword>
<dbReference type="Pfam" id="PF07116">
    <property type="entry name" value="DUF1372"/>
    <property type="match status" value="1"/>
</dbReference>
<reference evidence="2 3" key="1">
    <citation type="submission" date="2016-02" db="EMBL/GenBank/DDBJ databases">
        <authorList>
            <consortium name="Pathogen Informatics"/>
        </authorList>
    </citation>
    <scope>NUCLEOTIDE SEQUENCE [LARGE SCALE GENOMIC DNA]</scope>
    <source>
        <strain evidence="2 3">LSS64</strain>
    </source>
</reference>
<feature type="transmembrane region" description="Helical" evidence="1">
    <location>
        <begin position="6"/>
        <end position="23"/>
    </location>
</feature>
<evidence type="ECO:0000256" key="1">
    <source>
        <dbReference type="SAM" id="Phobius"/>
    </source>
</evidence>
<keyword evidence="1" id="KW-0472">Membrane</keyword>